<dbReference type="OrthoDB" id="28174at2759"/>
<dbReference type="KEGG" id="eiv:EIN_340700"/>
<dbReference type="AlphaFoldDB" id="A0A0A1UE17"/>
<organism evidence="1 2">
    <name type="scientific">Entamoeba invadens IP1</name>
    <dbReference type="NCBI Taxonomy" id="370355"/>
    <lineage>
        <taxon>Eukaryota</taxon>
        <taxon>Amoebozoa</taxon>
        <taxon>Evosea</taxon>
        <taxon>Archamoebae</taxon>
        <taxon>Mastigamoebida</taxon>
        <taxon>Entamoebidae</taxon>
        <taxon>Entamoeba</taxon>
    </lineage>
</organism>
<protein>
    <submittedName>
        <fullName evidence="1">Uncharacterized protein</fullName>
    </submittedName>
</protein>
<dbReference type="GeneID" id="14893736"/>
<evidence type="ECO:0000313" key="1">
    <source>
        <dbReference type="EMBL" id="ELP94732.1"/>
    </source>
</evidence>
<gene>
    <name evidence="1" type="ORF">EIN_340700</name>
</gene>
<evidence type="ECO:0000313" key="2">
    <source>
        <dbReference type="Proteomes" id="UP000014680"/>
    </source>
</evidence>
<reference evidence="1 2" key="1">
    <citation type="submission" date="2012-10" db="EMBL/GenBank/DDBJ databases">
        <authorList>
            <person name="Zafar N."/>
            <person name="Inman J."/>
            <person name="Hall N."/>
            <person name="Lorenzi H."/>
            <person name="Caler E."/>
        </authorList>
    </citation>
    <scope>NUCLEOTIDE SEQUENCE [LARGE SCALE GENOMIC DNA]</scope>
    <source>
        <strain evidence="1 2">IP1</strain>
    </source>
</reference>
<dbReference type="Proteomes" id="UP000014680">
    <property type="component" value="Unassembled WGS sequence"/>
</dbReference>
<sequence length="190" mass="21891">MSKPHITHCDFRQYKDLTNQLVMEESVFIALINRHADVLIKRRSVKSSVTLPFLCIAQITFSMNDSILFSQLIEDKIGCIKSLEMSQGVKESTANERLKKNRLKQTNFLLNDILSEIGYFNRTKFEKRKTGGLVLEFIDSIECVNGDFFDGDDIAFYGKRINNFLEKAINEKPSVLFEKDNQQLQNLIGK</sequence>
<accession>A0A0A1UE17</accession>
<proteinExistence type="predicted"/>
<dbReference type="VEuPathDB" id="AmoebaDB:EIN_340700"/>
<dbReference type="RefSeq" id="XP_004261503.1">
    <property type="nucleotide sequence ID" value="XM_004261455.1"/>
</dbReference>
<dbReference type="EMBL" id="KB206175">
    <property type="protein sequence ID" value="ELP94732.1"/>
    <property type="molecule type" value="Genomic_DNA"/>
</dbReference>
<dbReference type="OMA" id="SKPHITH"/>
<name>A0A0A1UE17_ENTIV</name>
<keyword evidence="2" id="KW-1185">Reference proteome</keyword>